<sequence>MAGSGFTAVSRAGTQVAEPTSHDLLTKWFLEFLQSTVQQLESHVHTIRETRPDQHLDGNQ</sequence>
<protein>
    <submittedName>
        <fullName evidence="1">Uncharacterized protein</fullName>
    </submittedName>
</protein>
<accession>A0A8C0X6G0</accession>
<proteinExistence type="predicted"/>
<organism evidence="1">
    <name type="scientific">Castor canadensis</name>
    <name type="common">American beaver</name>
    <dbReference type="NCBI Taxonomy" id="51338"/>
    <lineage>
        <taxon>Eukaryota</taxon>
        <taxon>Metazoa</taxon>
        <taxon>Chordata</taxon>
        <taxon>Craniata</taxon>
        <taxon>Vertebrata</taxon>
        <taxon>Euteleostomi</taxon>
        <taxon>Mammalia</taxon>
        <taxon>Eutheria</taxon>
        <taxon>Euarchontoglires</taxon>
        <taxon>Glires</taxon>
        <taxon>Rodentia</taxon>
        <taxon>Castorimorpha</taxon>
        <taxon>Castoridae</taxon>
        <taxon>Castor</taxon>
    </lineage>
</organism>
<dbReference type="Ensembl" id="ENSCCNT00000029636.1">
    <property type="protein sequence ID" value="ENSCCNP00000023174.1"/>
    <property type="gene ID" value="ENSCCNG00000022785.1"/>
</dbReference>
<reference evidence="1" key="1">
    <citation type="submission" date="2023-09" db="UniProtKB">
        <authorList>
            <consortium name="Ensembl"/>
        </authorList>
    </citation>
    <scope>IDENTIFICATION</scope>
</reference>
<dbReference type="AlphaFoldDB" id="A0A8C0X6G0"/>
<evidence type="ECO:0000313" key="1">
    <source>
        <dbReference type="Ensembl" id="ENSCCNP00000023174.1"/>
    </source>
</evidence>
<name>A0A8C0X6G0_CASCN</name>